<dbReference type="PANTHER" id="PTHR30118">
    <property type="entry name" value="HTH-TYPE TRANSCRIPTIONAL REGULATOR LEUO-RELATED"/>
    <property type="match status" value="1"/>
</dbReference>
<evidence type="ECO:0000313" key="6">
    <source>
        <dbReference type="EMBL" id="MDO6577747.1"/>
    </source>
</evidence>
<dbReference type="PROSITE" id="PS50931">
    <property type="entry name" value="HTH_LYSR"/>
    <property type="match status" value="1"/>
</dbReference>
<dbReference type="GO" id="GO:0003700">
    <property type="term" value="F:DNA-binding transcription factor activity"/>
    <property type="evidence" value="ECO:0007669"/>
    <property type="project" value="InterPro"/>
</dbReference>
<evidence type="ECO:0000256" key="2">
    <source>
        <dbReference type="ARBA" id="ARBA00023015"/>
    </source>
</evidence>
<dbReference type="Pfam" id="PF00126">
    <property type="entry name" value="HTH_1"/>
    <property type="match status" value="1"/>
</dbReference>
<comment type="similarity">
    <text evidence="1">Belongs to the LysR transcriptional regulatory family.</text>
</comment>
<dbReference type="InterPro" id="IPR050389">
    <property type="entry name" value="LysR-type_TF"/>
</dbReference>
<dbReference type="AlphaFoldDB" id="A0AAW7Z151"/>
<name>A0AAW7Z151_9ALTE</name>
<dbReference type="CDD" id="cd08417">
    <property type="entry name" value="PBP2_Nitroaromatics_like"/>
    <property type="match status" value="1"/>
</dbReference>
<dbReference type="InterPro" id="IPR037402">
    <property type="entry name" value="YidZ_PBP2"/>
</dbReference>
<keyword evidence="2" id="KW-0805">Transcription regulation</keyword>
<dbReference type="Gene3D" id="1.10.10.10">
    <property type="entry name" value="Winged helix-like DNA-binding domain superfamily/Winged helix DNA-binding domain"/>
    <property type="match status" value="1"/>
</dbReference>
<dbReference type="InterPro" id="IPR000847">
    <property type="entry name" value="LysR_HTH_N"/>
</dbReference>
<dbReference type="PRINTS" id="PR00039">
    <property type="entry name" value="HTHLYSR"/>
</dbReference>
<dbReference type="InterPro" id="IPR005119">
    <property type="entry name" value="LysR_subst-bd"/>
</dbReference>
<dbReference type="RefSeq" id="WP_197427680.1">
    <property type="nucleotide sequence ID" value="NZ_CAXIBE010000005.1"/>
</dbReference>
<dbReference type="GO" id="GO:0003677">
    <property type="term" value="F:DNA binding"/>
    <property type="evidence" value="ECO:0007669"/>
    <property type="project" value="UniProtKB-KW"/>
</dbReference>
<evidence type="ECO:0000256" key="4">
    <source>
        <dbReference type="ARBA" id="ARBA00023163"/>
    </source>
</evidence>
<protein>
    <submittedName>
        <fullName evidence="6">LysR family transcriptional regulator</fullName>
    </submittedName>
</protein>
<organism evidence="6 7">
    <name type="scientific">Alteromonas stellipolaris</name>
    <dbReference type="NCBI Taxonomy" id="233316"/>
    <lineage>
        <taxon>Bacteria</taxon>
        <taxon>Pseudomonadati</taxon>
        <taxon>Pseudomonadota</taxon>
        <taxon>Gammaproteobacteria</taxon>
        <taxon>Alteromonadales</taxon>
        <taxon>Alteromonadaceae</taxon>
        <taxon>Alteromonas/Salinimonas group</taxon>
        <taxon>Alteromonas</taxon>
    </lineage>
</organism>
<proteinExistence type="inferred from homology"/>
<dbReference type="Pfam" id="PF03466">
    <property type="entry name" value="LysR_substrate"/>
    <property type="match status" value="1"/>
</dbReference>
<dbReference type="Gene3D" id="3.40.190.10">
    <property type="entry name" value="Periplasmic binding protein-like II"/>
    <property type="match status" value="2"/>
</dbReference>
<accession>A0AAW7Z151</accession>
<evidence type="ECO:0000256" key="1">
    <source>
        <dbReference type="ARBA" id="ARBA00009437"/>
    </source>
</evidence>
<gene>
    <name evidence="6" type="ORF">Q4527_10090</name>
</gene>
<evidence type="ECO:0000256" key="3">
    <source>
        <dbReference type="ARBA" id="ARBA00023125"/>
    </source>
</evidence>
<dbReference type="InterPro" id="IPR036388">
    <property type="entry name" value="WH-like_DNA-bd_sf"/>
</dbReference>
<dbReference type="InterPro" id="IPR036390">
    <property type="entry name" value="WH_DNA-bd_sf"/>
</dbReference>
<keyword evidence="3" id="KW-0238">DNA-binding</keyword>
<evidence type="ECO:0000313" key="7">
    <source>
        <dbReference type="Proteomes" id="UP001170717"/>
    </source>
</evidence>
<reference evidence="6" key="1">
    <citation type="submission" date="2023-07" db="EMBL/GenBank/DDBJ databases">
        <title>Genome content predicts the carbon catabolic preferences of heterotrophic bacteria.</title>
        <authorList>
            <person name="Gralka M."/>
        </authorList>
    </citation>
    <scope>NUCLEOTIDE SEQUENCE</scope>
    <source>
        <strain evidence="6">F2M12</strain>
    </source>
</reference>
<keyword evidence="4" id="KW-0804">Transcription</keyword>
<sequence length="301" mass="34004">MMHGKIDLNLFFVLKAVYEEESITAAAKALHLTQPAVSHAMSRLREKFDDELFVRHSRRMVPTPLCQSIIQQVKEALSHLESTLSDPIDFDISRYKREIKLGLRDILESTFLPTLIPELLQNAANITVTSRRVTRPELENALANKELDIVIDALVPTGPDIRSTLVCDEHFVLICAREHSILKDKTLANYVSASHVLVTLKDSRLDTVDLALAKQNATRQFALQCEHYFAAASVVSKSDLLLTVPSRYAQQITSSLPVAVTTLPFDVPLMPIHMYWHQQADEDLVNKWMREKLLALADELL</sequence>
<evidence type="ECO:0000259" key="5">
    <source>
        <dbReference type="PROSITE" id="PS50931"/>
    </source>
</evidence>
<feature type="domain" description="HTH lysR-type" evidence="5">
    <location>
        <begin position="6"/>
        <end position="63"/>
    </location>
</feature>
<dbReference type="Proteomes" id="UP001170717">
    <property type="component" value="Unassembled WGS sequence"/>
</dbReference>
<dbReference type="SUPFAM" id="SSF46785">
    <property type="entry name" value="Winged helix' DNA-binding domain"/>
    <property type="match status" value="1"/>
</dbReference>
<comment type="caution">
    <text evidence="6">The sequence shown here is derived from an EMBL/GenBank/DDBJ whole genome shotgun (WGS) entry which is preliminary data.</text>
</comment>
<dbReference type="EMBL" id="JAUOQI010000006">
    <property type="protein sequence ID" value="MDO6577747.1"/>
    <property type="molecule type" value="Genomic_DNA"/>
</dbReference>
<dbReference type="PANTHER" id="PTHR30118:SF15">
    <property type="entry name" value="TRANSCRIPTIONAL REGULATORY PROTEIN"/>
    <property type="match status" value="1"/>
</dbReference>
<dbReference type="SUPFAM" id="SSF53850">
    <property type="entry name" value="Periplasmic binding protein-like II"/>
    <property type="match status" value="1"/>
</dbReference>